<gene>
    <name evidence="2" type="ORF">FOMPIDRAFT_1029809</name>
</gene>
<dbReference type="Proteomes" id="UP000015241">
    <property type="component" value="Unassembled WGS sequence"/>
</dbReference>
<dbReference type="AlphaFoldDB" id="S8E995"/>
<proteinExistence type="predicted"/>
<dbReference type="InParanoid" id="S8E995"/>
<dbReference type="HOGENOM" id="CLU_694685_0_0_1"/>
<evidence type="ECO:0000313" key="2">
    <source>
        <dbReference type="EMBL" id="EPT01587.1"/>
    </source>
</evidence>
<accession>S8E995</accession>
<protein>
    <submittedName>
        <fullName evidence="2">Uncharacterized protein</fullName>
    </submittedName>
</protein>
<evidence type="ECO:0000313" key="3">
    <source>
        <dbReference type="Proteomes" id="UP000015241"/>
    </source>
</evidence>
<dbReference type="eggNOG" id="ENOG502SCQC">
    <property type="taxonomic scope" value="Eukaryota"/>
</dbReference>
<feature type="compositionally biased region" description="Basic and acidic residues" evidence="1">
    <location>
        <begin position="320"/>
        <end position="336"/>
    </location>
</feature>
<feature type="region of interest" description="Disordered" evidence="1">
    <location>
        <begin position="312"/>
        <end position="368"/>
    </location>
</feature>
<feature type="region of interest" description="Disordered" evidence="1">
    <location>
        <begin position="75"/>
        <end position="109"/>
    </location>
</feature>
<dbReference type="OrthoDB" id="3269398at2759"/>
<name>S8E995_FOMSC</name>
<organism evidence="2 3">
    <name type="scientific">Fomitopsis schrenkii</name>
    <name type="common">Brown rot fungus</name>
    <dbReference type="NCBI Taxonomy" id="2126942"/>
    <lineage>
        <taxon>Eukaryota</taxon>
        <taxon>Fungi</taxon>
        <taxon>Dikarya</taxon>
        <taxon>Basidiomycota</taxon>
        <taxon>Agaricomycotina</taxon>
        <taxon>Agaricomycetes</taxon>
        <taxon>Polyporales</taxon>
        <taxon>Fomitopsis</taxon>
    </lineage>
</organism>
<evidence type="ECO:0000256" key="1">
    <source>
        <dbReference type="SAM" id="MobiDB-lite"/>
    </source>
</evidence>
<sequence length="407" mass="45538">MRRCGYMYYARLEQRTDTGTVVWKQPLHGSESCSPFTLANIKPGNVQHDLDTQAPISEPTTPFLLSSCFSPTTFRQHRRTESSSTNASNRSIRSVRSSHISSPLASPVAKPRMTRNLPDVLDWLENTRIELWIDQEGAHAVRQTFKLAGFTTCKPGSDDANNLVNALTYGLAEFMPMMRRSFLFDSGKSDMLPTLRRVTMIDDDTRDYVSQKATLAMSSDGAFSVNGTEYFDLQRHQAPLALRWRFEYFVQDGPRGKEKTLTPLRFSCSPGLLHPTYGRKQGKFQQLFKRSSSTRLFADKIEVPRNAFAGSGLLGQLPAGDRRDGSEKENCGRGTDDAFTLSEKGGDVESASESSGPLRRQLGTKLKRSPRLTATMLKPTTPTELMGLHAEYLRMRGNGGFNERTIL</sequence>
<reference evidence="2 3" key="1">
    <citation type="journal article" date="2012" name="Science">
        <title>The Paleozoic origin of enzymatic lignin decomposition reconstructed from 31 fungal genomes.</title>
        <authorList>
            <person name="Floudas D."/>
            <person name="Binder M."/>
            <person name="Riley R."/>
            <person name="Barry K."/>
            <person name="Blanchette R.A."/>
            <person name="Henrissat B."/>
            <person name="Martinez A.T."/>
            <person name="Otillar R."/>
            <person name="Spatafora J.W."/>
            <person name="Yadav J.S."/>
            <person name="Aerts A."/>
            <person name="Benoit I."/>
            <person name="Boyd A."/>
            <person name="Carlson A."/>
            <person name="Copeland A."/>
            <person name="Coutinho P.M."/>
            <person name="de Vries R.P."/>
            <person name="Ferreira P."/>
            <person name="Findley K."/>
            <person name="Foster B."/>
            <person name="Gaskell J."/>
            <person name="Glotzer D."/>
            <person name="Gorecki P."/>
            <person name="Heitman J."/>
            <person name="Hesse C."/>
            <person name="Hori C."/>
            <person name="Igarashi K."/>
            <person name="Jurgens J.A."/>
            <person name="Kallen N."/>
            <person name="Kersten P."/>
            <person name="Kohler A."/>
            <person name="Kuees U."/>
            <person name="Kumar T.K.A."/>
            <person name="Kuo A."/>
            <person name="LaButti K."/>
            <person name="Larrondo L.F."/>
            <person name="Lindquist E."/>
            <person name="Ling A."/>
            <person name="Lombard V."/>
            <person name="Lucas S."/>
            <person name="Lundell T."/>
            <person name="Martin R."/>
            <person name="McLaughlin D.J."/>
            <person name="Morgenstern I."/>
            <person name="Morin E."/>
            <person name="Murat C."/>
            <person name="Nagy L.G."/>
            <person name="Nolan M."/>
            <person name="Ohm R.A."/>
            <person name="Patyshakuliyeva A."/>
            <person name="Rokas A."/>
            <person name="Ruiz-Duenas F.J."/>
            <person name="Sabat G."/>
            <person name="Salamov A."/>
            <person name="Samejima M."/>
            <person name="Schmutz J."/>
            <person name="Slot J.C."/>
            <person name="St John F."/>
            <person name="Stenlid J."/>
            <person name="Sun H."/>
            <person name="Sun S."/>
            <person name="Syed K."/>
            <person name="Tsang A."/>
            <person name="Wiebenga A."/>
            <person name="Young D."/>
            <person name="Pisabarro A."/>
            <person name="Eastwood D.C."/>
            <person name="Martin F."/>
            <person name="Cullen D."/>
            <person name="Grigoriev I.V."/>
            <person name="Hibbett D.S."/>
        </authorList>
    </citation>
    <scope>NUCLEOTIDE SEQUENCE</scope>
    <source>
        <strain evidence="3">FP-58527</strain>
    </source>
</reference>
<dbReference type="EMBL" id="KE504141">
    <property type="protein sequence ID" value="EPT01587.1"/>
    <property type="molecule type" value="Genomic_DNA"/>
</dbReference>
<feature type="compositionally biased region" description="Low complexity" evidence="1">
    <location>
        <begin position="88"/>
        <end position="102"/>
    </location>
</feature>
<keyword evidence="3" id="KW-1185">Reference proteome</keyword>